<dbReference type="AlphaFoldDB" id="X1HL49"/>
<accession>X1HL49</accession>
<evidence type="ECO:0000313" key="1">
    <source>
        <dbReference type="EMBL" id="GAH70207.1"/>
    </source>
</evidence>
<dbReference type="EMBL" id="BARU01031046">
    <property type="protein sequence ID" value="GAH70207.1"/>
    <property type="molecule type" value="Genomic_DNA"/>
</dbReference>
<proteinExistence type="predicted"/>
<comment type="caution">
    <text evidence="1">The sequence shown here is derived from an EMBL/GenBank/DDBJ whole genome shotgun (WGS) entry which is preliminary data.</text>
</comment>
<organism evidence="1">
    <name type="scientific">marine sediment metagenome</name>
    <dbReference type="NCBI Taxonomy" id="412755"/>
    <lineage>
        <taxon>unclassified sequences</taxon>
        <taxon>metagenomes</taxon>
        <taxon>ecological metagenomes</taxon>
    </lineage>
</organism>
<gene>
    <name evidence="1" type="ORF">S03H2_49159</name>
</gene>
<sequence length="126" mass="14540">MRIHEICENIDEVRFNVPAGVSDVVLTIVHTDNYERYLEEPRLHTYLFIKTWKAGSESPVKPKIKQPGKYSHAKKLIWRYSRGTIGPWRFSIIPKNVDIPKVERSAVSIRYGAVVELIARRPGLVV</sequence>
<reference evidence="1" key="1">
    <citation type="journal article" date="2014" name="Front. Microbiol.">
        <title>High frequency of phylogenetically diverse reductive dehalogenase-homologous genes in deep subseafloor sedimentary metagenomes.</title>
        <authorList>
            <person name="Kawai M."/>
            <person name="Futagami T."/>
            <person name="Toyoda A."/>
            <person name="Takaki Y."/>
            <person name="Nishi S."/>
            <person name="Hori S."/>
            <person name="Arai W."/>
            <person name="Tsubouchi T."/>
            <person name="Morono Y."/>
            <person name="Uchiyama I."/>
            <person name="Ito T."/>
            <person name="Fujiyama A."/>
            <person name="Inagaki F."/>
            <person name="Takami H."/>
        </authorList>
    </citation>
    <scope>NUCLEOTIDE SEQUENCE</scope>
    <source>
        <strain evidence="1">Expedition CK06-06</strain>
    </source>
</reference>
<protein>
    <submittedName>
        <fullName evidence="1">Uncharacterized protein</fullName>
    </submittedName>
</protein>
<name>X1HL49_9ZZZZ</name>